<organism evidence="8 9">
    <name type="scientific">Kitasatospora aureofaciens</name>
    <name type="common">Streptomyces aureofaciens</name>
    <dbReference type="NCBI Taxonomy" id="1894"/>
    <lineage>
        <taxon>Bacteria</taxon>
        <taxon>Bacillati</taxon>
        <taxon>Actinomycetota</taxon>
        <taxon>Actinomycetes</taxon>
        <taxon>Kitasatosporales</taxon>
        <taxon>Streptomycetaceae</taxon>
        <taxon>Kitasatospora</taxon>
    </lineage>
</organism>
<feature type="transmembrane region" description="Helical" evidence="7">
    <location>
        <begin position="148"/>
        <end position="170"/>
    </location>
</feature>
<dbReference type="GO" id="GO:0005886">
    <property type="term" value="C:plasma membrane"/>
    <property type="evidence" value="ECO:0007669"/>
    <property type="project" value="UniProtKB-SubCell"/>
</dbReference>
<dbReference type="PANTHER" id="PTHR30213">
    <property type="entry name" value="INNER MEMBRANE PROTEIN YHJD"/>
    <property type="match status" value="1"/>
</dbReference>
<gene>
    <name evidence="8" type="ORF">HS99_0001875</name>
</gene>
<sequence length="332" mass="35464">MNPVERTLRALDRAQQHHTVPGMVVGVIKKYGDDRGSLLTALIAYYGFMALIPLLLLLSTILSFILHGHPGAQKTIVNSALADFPIIGDQLRQNVHSVQGSGLALVVALLGLVYGALGIAQVLQHAMAEVWNVPGVVRPGYFPRLARSLLLFSTLAVGLLLATAAATLVATTLGGLAAHIGALVLSAVVNTGLCLACFRILTPKIISTRALLPGCAIAGPLFTVLQAFGAALVAHQLRHATAVYGFFATVIGLLSWLALAATITVYAAETNVVLHRRLWPRSILQPPLTEADEKVLESIANQEERRPEQHVDVDFDDDNTSPEDGRPHQDDT</sequence>
<keyword evidence="4 7" id="KW-1133">Transmembrane helix</keyword>
<dbReference type="AlphaFoldDB" id="A0A1E7NFP1"/>
<evidence type="ECO:0000256" key="5">
    <source>
        <dbReference type="ARBA" id="ARBA00023136"/>
    </source>
</evidence>
<comment type="caution">
    <text evidence="8">The sequence shown here is derived from an EMBL/GenBank/DDBJ whole genome shotgun (WGS) entry which is preliminary data.</text>
</comment>
<proteinExistence type="predicted"/>
<feature type="region of interest" description="Disordered" evidence="6">
    <location>
        <begin position="294"/>
        <end position="332"/>
    </location>
</feature>
<dbReference type="EMBL" id="JPRF03000001">
    <property type="protein sequence ID" value="OEV39468.1"/>
    <property type="molecule type" value="Genomic_DNA"/>
</dbReference>
<evidence type="ECO:0000256" key="1">
    <source>
        <dbReference type="ARBA" id="ARBA00004651"/>
    </source>
</evidence>
<feature type="compositionally biased region" description="Basic and acidic residues" evidence="6">
    <location>
        <begin position="323"/>
        <end position="332"/>
    </location>
</feature>
<evidence type="ECO:0000256" key="2">
    <source>
        <dbReference type="ARBA" id="ARBA00022475"/>
    </source>
</evidence>
<evidence type="ECO:0000313" key="9">
    <source>
        <dbReference type="Proteomes" id="UP000037395"/>
    </source>
</evidence>
<evidence type="ECO:0000256" key="4">
    <source>
        <dbReference type="ARBA" id="ARBA00022989"/>
    </source>
</evidence>
<dbReference type="OrthoDB" id="3349406at2"/>
<evidence type="ECO:0000313" key="8">
    <source>
        <dbReference type="EMBL" id="OEV39468.1"/>
    </source>
</evidence>
<keyword evidence="5 7" id="KW-0472">Membrane</keyword>
<evidence type="ECO:0000256" key="7">
    <source>
        <dbReference type="SAM" id="Phobius"/>
    </source>
</evidence>
<feature type="transmembrane region" description="Helical" evidence="7">
    <location>
        <begin position="246"/>
        <end position="268"/>
    </location>
</feature>
<dbReference type="RefSeq" id="WP_046386379.1">
    <property type="nucleotide sequence ID" value="NZ_JBEZYM010000016.1"/>
</dbReference>
<keyword evidence="3 7" id="KW-0812">Transmembrane</keyword>
<dbReference type="Proteomes" id="UP000037395">
    <property type="component" value="Unassembled WGS sequence"/>
</dbReference>
<accession>A0A1E7NFP1</accession>
<comment type="subcellular location">
    <subcellularLocation>
        <location evidence="1">Cell membrane</location>
        <topology evidence="1">Multi-pass membrane protein</topology>
    </subcellularLocation>
</comment>
<feature type="compositionally biased region" description="Basic and acidic residues" evidence="6">
    <location>
        <begin position="294"/>
        <end position="313"/>
    </location>
</feature>
<evidence type="ECO:0000256" key="6">
    <source>
        <dbReference type="SAM" id="MobiDB-lite"/>
    </source>
</evidence>
<dbReference type="PANTHER" id="PTHR30213:SF1">
    <property type="entry name" value="INNER MEMBRANE PROTEIN YHJD"/>
    <property type="match status" value="1"/>
</dbReference>
<dbReference type="Pfam" id="PF03631">
    <property type="entry name" value="Virul_fac_BrkB"/>
    <property type="match status" value="1"/>
</dbReference>
<name>A0A1E7NFP1_KITAU</name>
<keyword evidence="9" id="KW-1185">Reference proteome</keyword>
<dbReference type="InterPro" id="IPR017039">
    <property type="entry name" value="Virul_fac_BrkB"/>
</dbReference>
<feature type="transmembrane region" description="Helical" evidence="7">
    <location>
        <begin position="38"/>
        <end position="66"/>
    </location>
</feature>
<feature type="transmembrane region" description="Helical" evidence="7">
    <location>
        <begin position="102"/>
        <end position="123"/>
    </location>
</feature>
<keyword evidence="2" id="KW-1003">Cell membrane</keyword>
<feature type="transmembrane region" description="Helical" evidence="7">
    <location>
        <begin position="176"/>
        <end position="198"/>
    </location>
</feature>
<evidence type="ECO:0000256" key="3">
    <source>
        <dbReference type="ARBA" id="ARBA00022692"/>
    </source>
</evidence>
<reference evidence="8" key="1">
    <citation type="submission" date="2016-08" db="EMBL/GenBank/DDBJ databases">
        <title>Sequencing, Assembly and Comparative Genomics of S. aureofaciens ATCC 10762.</title>
        <authorList>
            <person name="Gradnigo J.S."/>
            <person name="Johnson N."/>
            <person name="Somerville G.A."/>
        </authorList>
    </citation>
    <scope>NUCLEOTIDE SEQUENCE [LARGE SCALE GENOMIC DNA]</scope>
    <source>
        <strain evidence="8">ATCC 10762</strain>
    </source>
</reference>
<protein>
    <submittedName>
        <fullName evidence="8">Uncharacterized protein</fullName>
    </submittedName>
</protein>
<feature type="transmembrane region" description="Helical" evidence="7">
    <location>
        <begin position="210"/>
        <end position="234"/>
    </location>
</feature>